<dbReference type="GO" id="GO:0001786">
    <property type="term" value="F:phosphatidylserine binding"/>
    <property type="evidence" value="ECO:0007669"/>
    <property type="project" value="TreeGrafter"/>
</dbReference>
<dbReference type="GO" id="GO:0005737">
    <property type="term" value="C:cytoplasm"/>
    <property type="evidence" value="ECO:0007669"/>
    <property type="project" value="TreeGrafter"/>
</dbReference>
<evidence type="ECO:0000256" key="3">
    <source>
        <dbReference type="ARBA" id="ARBA00022837"/>
    </source>
</evidence>
<keyword evidence="3" id="KW-0106">Calcium</keyword>
<dbReference type="Pfam" id="PF00191">
    <property type="entry name" value="Annexin"/>
    <property type="match status" value="2"/>
</dbReference>
<dbReference type="PANTHER" id="PTHR10502:SF233">
    <property type="entry name" value="ANNEXIN B9"/>
    <property type="match status" value="1"/>
</dbReference>
<evidence type="ECO:0000256" key="2">
    <source>
        <dbReference type="ARBA" id="ARBA00022737"/>
    </source>
</evidence>
<dbReference type="GO" id="GO:0005544">
    <property type="term" value="F:calcium-dependent phospholipid binding"/>
    <property type="evidence" value="ECO:0007669"/>
    <property type="project" value="UniProtKB-KW"/>
</dbReference>
<gene>
    <name evidence="6" type="primary">ANXB12-L</name>
    <name evidence="6" type="ORF">Hamer_G010822</name>
</gene>
<dbReference type="PROSITE" id="PS51897">
    <property type="entry name" value="ANNEXIN_2"/>
    <property type="match status" value="2"/>
</dbReference>
<reference evidence="6" key="1">
    <citation type="journal article" date="2021" name="Sci. Adv.">
        <title>The American lobster genome reveals insights on longevity, neural, and immune adaptations.</title>
        <authorList>
            <person name="Polinski J.M."/>
            <person name="Zimin A.V."/>
            <person name="Clark K.F."/>
            <person name="Kohn A.B."/>
            <person name="Sadowski N."/>
            <person name="Timp W."/>
            <person name="Ptitsyn A."/>
            <person name="Khanna P."/>
            <person name="Romanova D.Y."/>
            <person name="Williams P."/>
            <person name="Greenwood S.J."/>
            <person name="Moroz L.L."/>
            <person name="Walt D.R."/>
            <person name="Bodnar A.G."/>
        </authorList>
    </citation>
    <scope>NUCLEOTIDE SEQUENCE</scope>
    <source>
        <strain evidence="6">GMGI-L3</strain>
    </source>
</reference>
<protein>
    <submittedName>
        <fullName evidence="6">Annexin-B12-like</fullName>
    </submittedName>
</protein>
<sequence>MDTHEGTIKLKEDFDPEKPCVRFRKAMKGMGTDTNVIIKMLVTHQNIQRQEYIEKYKAMYGRDLKEDLKEELGGTFEEAVLALLEGPYDLLYGISLDEHLVSELSGDFKNLMCALVAAGRDENQTVDTPSAISDAQLLYDAGVGMNSETDEEEFIRILNTRSFPQLKEVFNQYETLAAAPIEDALGEEFSGDMKNGLLAIGEFLFMIWPEAYSTAAGEAIILYYCRSSAGEGSTGVLR</sequence>
<keyword evidence="4" id="KW-0041">Annexin</keyword>
<dbReference type="SUPFAM" id="SSF47874">
    <property type="entry name" value="Annexin"/>
    <property type="match status" value="1"/>
</dbReference>
<dbReference type="Proteomes" id="UP000747542">
    <property type="component" value="Unassembled WGS sequence"/>
</dbReference>
<dbReference type="FunFam" id="1.10.220.10:FF:000005">
    <property type="entry name" value="Annexin"/>
    <property type="match status" value="1"/>
</dbReference>
<evidence type="ECO:0000313" key="6">
    <source>
        <dbReference type="EMBL" id="KAG7162159.1"/>
    </source>
</evidence>
<name>A0A8J5JZA2_HOMAM</name>
<evidence type="ECO:0000256" key="5">
    <source>
        <dbReference type="ARBA" id="ARBA00023302"/>
    </source>
</evidence>
<dbReference type="SMART" id="SM00335">
    <property type="entry name" value="ANX"/>
    <property type="match status" value="2"/>
</dbReference>
<dbReference type="Gene3D" id="1.10.220.10">
    <property type="entry name" value="Annexin"/>
    <property type="match status" value="2"/>
</dbReference>
<comment type="caution">
    <text evidence="6">The sequence shown here is derived from an EMBL/GenBank/DDBJ whole genome shotgun (WGS) entry which is preliminary data.</text>
</comment>
<dbReference type="InterPro" id="IPR037104">
    <property type="entry name" value="Annexin_sf"/>
</dbReference>
<dbReference type="InterPro" id="IPR018502">
    <property type="entry name" value="Annexin_repeat"/>
</dbReference>
<evidence type="ECO:0000256" key="4">
    <source>
        <dbReference type="ARBA" id="ARBA00023216"/>
    </source>
</evidence>
<comment type="similarity">
    <text evidence="1">Belongs to the annexin family.</text>
</comment>
<dbReference type="GO" id="GO:0005509">
    <property type="term" value="F:calcium ion binding"/>
    <property type="evidence" value="ECO:0007669"/>
    <property type="project" value="InterPro"/>
</dbReference>
<dbReference type="GO" id="GO:0005886">
    <property type="term" value="C:plasma membrane"/>
    <property type="evidence" value="ECO:0007669"/>
    <property type="project" value="TreeGrafter"/>
</dbReference>
<accession>A0A8J5JZA2</accession>
<dbReference type="PRINTS" id="PR00196">
    <property type="entry name" value="ANNEXIN"/>
</dbReference>
<dbReference type="InterPro" id="IPR001464">
    <property type="entry name" value="Annexin"/>
</dbReference>
<dbReference type="FunFam" id="1.10.220.10:FF:000002">
    <property type="entry name" value="Annexin"/>
    <property type="match status" value="1"/>
</dbReference>
<evidence type="ECO:0000256" key="1">
    <source>
        <dbReference type="ARBA" id="ARBA00007831"/>
    </source>
</evidence>
<dbReference type="AlphaFoldDB" id="A0A8J5JZA2"/>
<keyword evidence="5" id="KW-0111">Calcium/phospholipid-binding</keyword>
<dbReference type="PANTHER" id="PTHR10502">
    <property type="entry name" value="ANNEXIN"/>
    <property type="match status" value="1"/>
</dbReference>
<evidence type="ECO:0000313" key="7">
    <source>
        <dbReference type="Proteomes" id="UP000747542"/>
    </source>
</evidence>
<keyword evidence="7" id="KW-1185">Reference proteome</keyword>
<proteinExistence type="inferred from homology"/>
<dbReference type="EMBL" id="JAHLQT010028013">
    <property type="protein sequence ID" value="KAG7162159.1"/>
    <property type="molecule type" value="Genomic_DNA"/>
</dbReference>
<dbReference type="GO" id="GO:0012506">
    <property type="term" value="C:vesicle membrane"/>
    <property type="evidence" value="ECO:0007669"/>
    <property type="project" value="TreeGrafter"/>
</dbReference>
<dbReference type="GO" id="GO:0005634">
    <property type="term" value="C:nucleus"/>
    <property type="evidence" value="ECO:0007669"/>
    <property type="project" value="TreeGrafter"/>
</dbReference>
<organism evidence="6 7">
    <name type="scientific">Homarus americanus</name>
    <name type="common">American lobster</name>
    <dbReference type="NCBI Taxonomy" id="6706"/>
    <lineage>
        <taxon>Eukaryota</taxon>
        <taxon>Metazoa</taxon>
        <taxon>Ecdysozoa</taxon>
        <taxon>Arthropoda</taxon>
        <taxon>Crustacea</taxon>
        <taxon>Multicrustacea</taxon>
        <taxon>Malacostraca</taxon>
        <taxon>Eumalacostraca</taxon>
        <taxon>Eucarida</taxon>
        <taxon>Decapoda</taxon>
        <taxon>Pleocyemata</taxon>
        <taxon>Astacidea</taxon>
        <taxon>Nephropoidea</taxon>
        <taxon>Nephropidae</taxon>
        <taxon>Homarus</taxon>
    </lineage>
</organism>
<keyword evidence="2" id="KW-0677">Repeat</keyword>